<dbReference type="EMBL" id="SMFP01000001">
    <property type="protein sequence ID" value="TDE40923.1"/>
    <property type="molecule type" value="Genomic_DNA"/>
</dbReference>
<accession>A0A4R5F0N4</accession>
<evidence type="ECO:0000313" key="1">
    <source>
        <dbReference type="EMBL" id="TDE40923.1"/>
    </source>
</evidence>
<dbReference type="AlphaFoldDB" id="A0A4R5F0N4"/>
<reference evidence="1 2" key="1">
    <citation type="submission" date="2019-03" db="EMBL/GenBank/DDBJ databases">
        <authorList>
            <person name="Zhang S."/>
        </authorList>
    </citation>
    <scope>NUCLEOTIDE SEQUENCE [LARGE SCALE GENOMIC DNA]</scope>
    <source>
        <strain evidence="1 2">S4J41</strain>
    </source>
</reference>
<comment type="caution">
    <text evidence="1">The sequence shown here is derived from an EMBL/GenBank/DDBJ whole genome shotgun (WGS) entry which is preliminary data.</text>
</comment>
<keyword evidence="2" id="KW-1185">Reference proteome</keyword>
<protein>
    <submittedName>
        <fullName evidence="1">Uncharacterized protein</fullName>
    </submittedName>
</protein>
<evidence type="ECO:0000313" key="2">
    <source>
        <dbReference type="Proteomes" id="UP000294662"/>
    </source>
</evidence>
<dbReference type="RefSeq" id="WP_132826913.1">
    <property type="nucleotide sequence ID" value="NZ_SMFP01000001.1"/>
</dbReference>
<sequence length="140" mass="15502">MTVAVWPSSLPRPLRDGYSEQRLEARLSKGGESGPPGWRRRWSSVARKVAMVIDIPRAGLGDFERFWIDDLSEGTLPFWMPAPTSDGWPLLSPDGTPVLLPDGRPLLVSKQWLCLMGDSTPVTAPQGIRFRVAFSVTVMP</sequence>
<dbReference type="Proteomes" id="UP000294662">
    <property type="component" value="Unassembled WGS sequence"/>
</dbReference>
<dbReference type="OrthoDB" id="7858450at2"/>
<proteinExistence type="predicted"/>
<organism evidence="1 2">
    <name type="scientific">Antarcticimicrobium sediminis</name>
    <dbReference type="NCBI Taxonomy" id="2546227"/>
    <lineage>
        <taxon>Bacteria</taxon>
        <taxon>Pseudomonadati</taxon>
        <taxon>Pseudomonadota</taxon>
        <taxon>Alphaproteobacteria</taxon>
        <taxon>Rhodobacterales</taxon>
        <taxon>Paracoccaceae</taxon>
        <taxon>Antarcticimicrobium</taxon>
    </lineage>
</organism>
<name>A0A4R5F0N4_9RHOB</name>
<gene>
    <name evidence="1" type="ORF">E1B25_01540</name>
</gene>